<keyword evidence="5 10" id="KW-0552">Olfaction</keyword>
<dbReference type="PANTHER" id="PTHR21137:SF35">
    <property type="entry name" value="ODORANT RECEPTOR 19A-RELATED"/>
    <property type="match status" value="1"/>
</dbReference>
<dbReference type="Pfam" id="PF02949">
    <property type="entry name" value="7tm_6"/>
    <property type="match status" value="1"/>
</dbReference>
<evidence type="ECO:0000256" key="8">
    <source>
        <dbReference type="ARBA" id="ARBA00023170"/>
    </source>
</evidence>
<evidence type="ECO:0000313" key="12">
    <source>
        <dbReference type="Proteomes" id="UP000268350"/>
    </source>
</evidence>
<comment type="similarity">
    <text evidence="10">Belongs to the insect chemoreceptor superfamily. Heteromeric odorant receptor channel (TC 1.A.69) family.</text>
</comment>
<gene>
    <name evidence="11" type="ORF">DGUA_6G015912</name>
</gene>
<evidence type="ECO:0000256" key="9">
    <source>
        <dbReference type="ARBA" id="ARBA00023224"/>
    </source>
</evidence>
<keyword evidence="6 10" id="KW-1133">Transmembrane helix</keyword>
<feature type="transmembrane region" description="Helical" evidence="10">
    <location>
        <begin position="143"/>
        <end position="162"/>
    </location>
</feature>
<evidence type="ECO:0000256" key="3">
    <source>
        <dbReference type="ARBA" id="ARBA00022606"/>
    </source>
</evidence>
<keyword evidence="4 10" id="KW-0812">Transmembrane</keyword>
<evidence type="ECO:0000256" key="10">
    <source>
        <dbReference type="RuleBase" id="RU351113"/>
    </source>
</evidence>
<dbReference type="Proteomes" id="UP000268350">
    <property type="component" value="Unassembled WGS sequence"/>
</dbReference>
<dbReference type="InterPro" id="IPR004117">
    <property type="entry name" value="7tm6_olfct_rcpt"/>
</dbReference>
<evidence type="ECO:0000256" key="7">
    <source>
        <dbReference type="ARBA" id="ARBA00023136"/>
    </source>
</evidence>
<dbReference type="OrthoDB" id="6765072at2759"/>
<dbReference type="GO" id="GO:0007165">
    <property type="term" value="P:signal transduction"/>
    <property type="evidence" value="ECO:0007669"/>
    <property type="project" value="UniProtKB-KW"/>
</dbReference>
<evidence type="ECO:0000313" key="11">
    <source>
        <dbReference type="EMBL" id="SPP88091.1"/>
    </source>
</evidence>
<comment type="subcellular location">
    <subcellularLocation>
        <location evidence="1 10">Cell membrane</location>
        <topology evidence="1 10">Multi-pass membrane protein</topology>
    </subcellularLocation>
</comment>
<feature type="transmembrane region" description="Helical" evidence="10">
    <location>
        <begin position="275"/>
        <end position="298"/>
    </location>
</feature>
<evidence type="ECO:0000256" key="1">
    <source>
        <dbReference type="ARBA" id="ARBA00004651"/>
    </source>
</evidence>
<organism evidence="11 12">
    <name type="scientific">Drosophila guanche</name>
    <name type="common">Fruit fly</name>
    <dbReference type="NCBI Taxonomy" id="7266"/>
    <lineage>
        <taxon>Eukaryota</taxon>
        <taxon>Metazoa</taxon>
        <taxon>Ecdysozoa</taxon>
        <taxon>Arthropoda</taxon>
        <taxon>Hexapoda</taxon>
        <taxon>Insecta</taxon>
        <taxon>Pterygota</taxon>
        <taxon>Neoptera</taxon>
        <taxon>Endopterygota</taxon>
        <taxon>Diptera</taxon>
        <taxon>Brachycera</taxon>
        <taxon>Muscomorpha</taxon>
        <taxon>Ephydroidea</taxon>
        <taxon>Drosophilidae</taxon>
        <taxon>Drosophila</taxon>
        <taxon>Sophophora</taxon>
    </lineage>
</organism>
<feature type="transmembrane region" description="Helical" evidence="10">
    <location>
        <begin position="192"/>
        <end position="214"/>
    </location>
</feature>
<protein>
    <recommendedName>
        <fullName evidence="10">Odorant receptor</fullName>
    </recommendedName>
</protein>
<accession>A0A3B0KS70</accession>
<proteinExistence type="inferred from homology"/>
<dbReference type="OMA" id="VDNSMVN"/>
<dbReference type="EMBL" id="OUUW01000013">
    <property type="protein sequence ID" value="SPP88091.1"/>
    <property type="molecule type" value="Genomic_DNA"/>
</dbReference>
<evidence type="ECO:0000256" key="4">
    <source>
        <dbReference type="ARBA" id="ARBA00022692"/>
    </source>
</evidence>
<dbReference type="GO" id="GO:0005549">
    <property type="term" value="F:odorant binding"/>
    <property type="evidence" value="ECO:0007669"/>
    <property type="project" value="InterPro"/>
</dbReference>
<dbReference type="STRING" id="7266.A0A3B0KS70"/>
<reference evidence="12" key="1">
    <citation type="submission" date="2018-01" db="EMBL/GenBank/DDBJ databases">
        <authorList>
            <person name="Alioto T."/>
            <person name="Alioto T."/>
        </authorList>
    </citation>
    <scope>NUCLEOTIDE SEQUENCE [LARGE SCALE GENOMIC DNA]</scope>
</reference>
<dbReference type="GO" id="GO:0005886">
    <property type="term" value="C:plasma membrane"/>
    <property type="evidence" value="ECO:0007669"/>
    <property type="project" value="UniProtKB-SubCell"/>
</dbReference>
<sequence length="401" mass="47237">MKNAEPRNPIRMEDFLRPQMFQKWTRLVHFDWKRDGDNRLVNSSSIAFWISAILNLLFFGLNGWDIIRHLSSGGRPSNQNPPVISITIYFSIRGLMLFVKRREIIDFVNALDRECPLETQKQLEMRLERTYKSFWQRYRFLRVYVHSTGPIFCCLPLAVYLLTNQGFGAPITQHNQLLGGWMPFNLRRNPRFYPLVWLFDVSCTTCGVSFFLTFDNLFNVMQGHLIMHLDHLCRHLEAINPADSVTNEVEFFADLRTLVQRQQLLNRLCGQYNDIFKVAFLVSNFLGAGSLCFYLFMLSETTDLFMIIQYITPTMVLVAFTFEICLRGTQLEEASARIESSLSQQAWYMGSQRYRKFFFLWMQYSQRTQKLGAFGLMEVNMVHFTDIMQLAYRLFTFLKSH</sequence>
<feature type="transmembrane region" description="Helical" evidence="10">
    <location>
        <begin position="81"/>
        <end position="99"/>
    </location>
</feature>
<dbReference type="AlphaFoldDB" id="A0A3B0KS70"/>
<feature type="transmembrane region" description="Helical" evidence="10">
    <location>
        <begin position="40"/>
        <end position="61"/>
    </location>
</feature>
<evidence type="ECO:0000256" key="5">
    <source>
        <dbReference type="ARBA" id="ARBA00022725"/>
    </source>
</evidence>
<evidence type="ECO:0000256" key="6">
    <source>
        <dbReference type="ARBA" id="ARBA00022989"/>
    </source>
</evidence>
<feature type="transmembrane region" description="Helical" evidence="10">
    <location>
        <begin position="304"/>
        <end position="326"/>
    </location>
</feature>
<keyword evidence="2" id="KW-1003">Cell membrane</keyword>
<keyword evidence="3 10" id="KW-0716">Sensory transduction</keyword>
<dbReference type="GO" id="GO:0004984">
    <property type="term" value="F:olfactory receptor activity"/>
    <property type="evidence" value="ECO:0007669"/>
    <property type="project" value="InterPro"/>
</dbReference>
<dbReference type="PANTHER" id="PTHR21137">
    <property type="entry name" value="ODORANT RECEPTOR"/>
    <property type="match status" value="1"/>
</dbReference>
<keyword evidence="9 10" id="KW-0807">Transducer</keyword>
<keyword evidence="7 10" id="KW-0472">Membrane</keyword>
<keyword evidence="8 10" id="KW-0675">Receptor</keyword>
<name>A0A3B0KS70_DROGU</name>
<keyword evidence="12" id="KW-1185">Reference proteome</keyword>
<comment type="caution">
    <text evidence="10">Lacks conserved residue(s) required for the propagation of feature annotation.</text>
</comment>
<evidence type="ECO:0000256" key="2">
    <source>
        <dbReference type="ARBA" id="ARBA00022475"/>
    </source>
</evidence>